<keyword evidence="2" id="KW-1185">Reference proteome</keyword>
<evidence type="ECO:0000313" key="2">
    <source>
        <dbReference type="Proteomes" id="UP000659344"/>
    </source>
</evidence>
<dbReference type="EMBL" id="BMFT01000001">
    <property type="protein sequence ID" value="GGH22560.1"/>
    <property type="molecule type" value="Genomic_DNA"/>
</dbReference>
<protein>
    <recommendedName>
        <fullName evidence="3">Group-specific protein</fullName>
    </recommendedName>
</protein>
<name>A0ABQ1YFE4_9BACL</name>
<sequence>MEDYYGIVIKQSLKDHNSADVLDIVAHKHVGTWDFLFVRVKEQQFLETISELQVNMIDANIDCWYNHFFHDNEVVVVYQDQVFQVRMDPNTWSEVIQYGLIHGIPREQLDFNPRTIQDSYIFFGIHLN</sequence>
<gene>
    <name evidence="1" type="ORF">GCM10008013_21070</name>
</gene>
<accession>A0ABQ1YFE4</accession>
<organism evidence="1 2">
    <name type="scientific">Paenibacillus segetis</name>
    <dbReference type="NCBI Taxonomy" id="1325360"/>
    <lineage>
        <taxon>Bacteria</taxon>
        <taxon>Bacillati</taxon>
        <taxon>Bacillota</taxon>
        <taxon>Bacilli</taxon>
        <taxon>Bacillales</taxon>
        <taxon>Paenibacillaceae</taxon>
        <taxon>Paenibacillus</taxon>
    </lineage>
</organism>
<evidence type="ECO:0000313" key="1">
    <source>
        <dbReference type="EMBL" id="GGH22560.1"/>
    </source>
</evidence>
<proteinExistence type="predicted"/>
<dbReference type="RefSeq" id="WP_188538428.1">
    <property type="nucleotide sequence ID" value="NZ_BMFT01000001.1"/>
</dbReference>
<comment type="caution">
    <text evidence="1">The sequence shown here is derived from an EMBL/GenBank/DDBJ whole genome shotgun (WGS) entry which is preliminary data.</text>
</comment>
<evidence type="ECO:0008006" key="3">
    <source>
        <dbReference type="Google" id="ProtNLM"/>
    </source>
</evidence>
<reference evidence="2" key="1">
    <citation type="journal article" date="2019" name="Int. J. Syst. Evol. Microbiol.">
        <title>The Global Catalogue of Microorganisms (GCM) 10K type strain sequencing project: providing services to taxonomists for standard genome sequencing and annotation.</title>
        <authorList>
            <consortium name="The Broad Institute Genomics Platform"/>
            <consortium name="The Broad Institute Genome Sequencing Center for Infectious Disease"/>
            <person name="Wu L."/>
            <person name="Ma J."/>
        </authorList>
    </citation>
    <scope>NUCLEOTIDE SEQUENCE [LARGE SCALE GENOMIC DNA]</scope>
    <source>
        <strain evidence="2">CGMCC 1.12769</strain>
    </source>
</reference>
<dbReference type="Proteomes" id="UP000659344">
    <property type="component" value="Unassembled WGS sequence"/>
</dbReference>